<sequence length="61" mass="7091">MRQLTIILTILFWESMTNYGFFDKMIGARTTCHLEALHYDGNSGRSKKLKTVYLDSKEEST</sequence>
<reference evidence="5 6" key="1">
    <citation type="submission" date="2019-02" db="EMBL/GenBank/DDBJ databases">
        <title>Novel genomic isolates of S. pyogenes and S. dysgalactiae subsp. equisimilis associated to necrotising fasciitis (NSTI).</title>
        <authorList>
            <person name="Barrantes I."/>
        </authorList>
    </citation>
    <scope>NUCLEOTIDE SEQUENCE [LARGE SCALE GENOMIC DNA]</scope>
    <source>
        <strain evidence="3 5">SPY2028</strain>
        <strain evidence="2 6">SPY5003</strain>
    </source>
</reference>
<dbReference type="Proteomes" id="UP000316580">
    <property type="component" value="Unassembled WGS sequence"/>
</dbReference>
<dbReference type="AlphaFoldDB" id="A0A5S4TTT6"/>
<dbReference type="EMBL" id="SJLL01000005">
    <property type="protein sequence ID" value="TYK99648.1"/>
    <property type="molecule type" value="Genomic_DNA"/>
</dbReference>
<evidence type="ECO:0000313" key="5">
    <source>
        <dbReference type="Proteomes" id="UP000324058"/>
    </source>
</evidence>
<dbReference type="Proteomes" id="UP000324058">
    <property type="component" value="Unassembled WGS sequence"/>
</dbReference>
<dbReference type="RefSeq" id="WP_002986321.1">
    <property type="nucleotide sequence ID" value="NZ_AP014596.1"/>
</dbReference>
<reference evidence="1 4" key="2">
    <citation type="submission" date="2019-05" db="EMBL/GenBank/DDBJ databases">
        <title>Novel genomic isolates of S.pyogenes and S.dysgalactiae subsp. equisimilis associated to necrotising fasciitis (NSTI).</title>
        <authorList>
            <person name="Barrantes I."/>
        </authorList>
    </citation>
    <scope>NUCLEOTIDE SEQUENCE [LARGE SCALE GENOMIC DNA]</scope>
    <source>
        <strain evidence="1 4">SPY6028</strain>
    </source>
</reference>
<gene>
    <name evidence="3" type="ORF">E0F66_06120</name>
    <name evidence="2" type="ORF">E0F67_07225</name>
    <name evidence="1" type="ORF">FGO82_02930</name>
</gene>
<organism evidence="3 5">
    <name type="scientific">Streptococcus pyogenes</name>
    <dbReference type="NCBI Taxonomy" id="1314"/>
    <lineage>
        <taxon>Bacteria</taxon>
        <taxon>Bacillati</taxon>
        <taxon>Bacillota</taxon>
        <taxon>Bacilli</taxon>
        <taxon>Lactobacillales</taxon>
        <taxon>Streptococcaceae</taxon>
        <taxon>Streptococcus</taxon>
    </lineage>
</organism>
<protein>
    <submittedName>
        <fullName evidence="3">Uncharacterized protein</fullName>
    </submittedName>
</protein>
<evidence type="ECO:0000313" key="4">
    <source>
        <dbReference type="Proteomes" id="UP000316580"/>
    </source>
</evidence>
<name>A0A5S4TTT6_STRPY</name>
<dbReference type="EMBL" id="SJLI01000006">
    <property type="protein sequence ID" value="TYK94456.1"/>
    <property type="molecule type" value="Genomic_DNA"/>
</dbReference>
<evidence type="ECO:0000313" key="6">
    <source>
        <dbReference type="Proteomes" id="UP000325300"/>
    </source>
</evidence>
<evidence type="ECO:0000313" key="2">
    <source>
        <dbReference type="EMBL" id="TYK94456.1"/>
    </source>
</evidence>
<proteinExistence type="predicted"/>
<dbReference type="Proteomes" id="UP000325300">
    <property type="component" value="Unassembled WGS sequence"/>
</dbReference>
<comment type="caution">
    <text evidence="3">The sequence shown here is derived from an EMBL/GenBank/DDBJ whole genome shotgun (WGS) entry which is preliminary data.</text>
</comment>
<evidence type="ECO:0000313" key="3">
    <source>
        <dbReference type="EMBL" id="TYK99648.1"/>
    </source>
</evidence>
<accession>A0A5S4TTT6</accession>
<dbReference type="GeneID" id="88099430"/>
<evidence type="ECO:0000313" key="1">
    <source>
        <dbReference type="EMBL" id="TNY48111.1"/>
    </source>
</evidence>
<dbReference type="EMBL" id="VCID01000499">
    <property type="protein sequence ID" value="TNY48111.1"/>
    <property type="molecule type" value="Genomic_DNA"/>
</dbReference>